<dbReference type="Proteomes" id="UP000437131">
    <property type="component" value="Unassembled WGS sequence"/>
</dbReference>
<dbReference type="SUPFAM" id="SSF69796">
    <property type="entry name" value="Thymidylate synthase-complementing protein Thy1"/>
    <property type="match status" value="1"/>
</dbReference>
<dbReference type="GO" id="GO:0004799">
    <property type="term" value="F:thymidylate synthase activity"/>
    <property type="evidence" value="ECO:0007669"/>
    <property type="project" value="TreeGrafter"/>
</dbReference>
<dbReference type="InterPro" id="IPR003669">
    <property type="entry name" value="Thymidylate_synthase_ThyX"/>
</dbReference>
<dbReference type="Gene3D" id="3.30.1360.170">
    <property type="match status" value="1"/>
</dbReference>
<dbReference type="PANTHER" id="PTHR34934">
    <property type="entry name" value="FLAVIN-DEPENDENT THYMIDYLATE SYNTHASE"/>
    <property type="match status" value="1"/>
</dbReference>
<dbReference type="AlphaFoldDB" id="A0A844H0I8"/>
<dbReference type="PROSITE" id="PS51331">
    <property type="entry name" value="THYX"/>
    <property type="match status" value="1"/>
</dbReference>
<proteinExistence type="predicted"/>
<dbReference type="GO" id="GO:0032259">
    <property type="term" value="P:methylation"/>
    <property type="evidence" value="ECO:0007669"/>
    <property type="project" value="UniProtKB-KW"/>
</dbReference>
<dbReference type="PANTHER" id="PTHR34934:SF1">
    <property type="entry name" value="FLAVIN-DEPENDENT THYMIDYLATE SYNTHASE"/>
    <property type="match status" value="1"/>
</dbReference>
<accession>A0A844H0I8</accession>
<dbReference type="CDD" id="cd20175">
    <property type="entry name" value="ThyX"/>
    <property type="match status" value="1"/>
</dbReference>
<dbReference type="Pfam" id="PF02511">
    <property type="entry name" value="Thy1"/>
    <property type="match status" value="1"/>
</dbReference>
<name>A0A844H0I8_9CHRO</name>
<organism evidence="2 3">
    <name type="scientific">Cyanobacterium aponinum 0216</name>
    <dbReference type="NCBI Taxonomy" id="2676140"/>
    <lineage>
        <taxon>Bacteria</taxon>
        <taxon>Bacillati</taxon>
        <taxon>Cyanobacteriota</taxon>
        <taxon>Cyanophyceae</taxon>
        <taxon>Oscillatoriophycideae</taxon>
        <taxon>Chroococcales</taxon>
        <taxon>Geminocystaceae</taxon>
        <taxon>Cyanobacterium</taxon>
    </lineage>
</organism>
<sequence>MEMIDNLAMLDPLFAVEVLSKCDRPNLLCYLAMHQDYSEDFVYGEMSKLANYSEAELGDRIVRNCVNKSHWGILEHPSITFNVINFPHSVMVQARTHRVGVSFDCQSQRYTCKRILRLAQQIEETPEDAINLIEKVFYFRAVAHYFDREGNKYFYSPSARNQDILFTQKAVLYYAEKVNQQGYAPEHARDLLTQNLRQHFVVSFNARSLLHFCDLRLPKDAQPEIRNLAELIFEHFQKWMPEVANVYAKKRMGKNLLAP</sequence>
<dbReference type="GO" id="GO:0050797">
    <property type="term" value="F:thymidylate synthase (FAD) activity"/>
    <property type="evidence" value="ECO:0007669"/>
    <property type="project" value="UniProtKB-UniRule"/>
</dbReference>
<dbReference type="GO" id="GO:0050660">
    <property type="term" value="F:flavin adenine dinucleotide binding"/>
    <property type="evidence" value="ECO:0007669"/>
    <property type="project" value="UniProtKB-UniRule"/>
</dbReference>
<keyword evidence="2" id="KW-0489">Methyltransferase</keyword>
<evidence type="ECO:0000256" key="1">
    <source>
        <dbReference type="NCBIfam" id="TIGR02170"/>
    </source>
</evidence>
<dbReference type="InterPro" id="IPR036098">
    <property type="entry name" value="Thymidylate_synthase_ThyX_sf"/>
</dbReference>
<evidence type="ECO:0000313" key="2">
    <source>
        <dbReference type="EMBL" id="MTF39716.1"/>
    </source>
</evidence>
<dbReference type="EC" id="2.1.1.148" evidence="1"/>
<dbReference type="GO" id="GO:0006231">
    <property type="term" value="P:dTMP biosynthetic process"/>
    <property type="evidence" value="ECO:0007669"/>
    <property type="project" value="UniProtKB-UniRule"/>
</dbReference>
<dbReference type="NCBIfam" id="TIGR02170">
    <property type="entry name" value="thyX"/>
    <property type="match status" value="1"/>
</dbReference>
<evidence type="ECO:0000313" key="3">
    <source>
        <dbReference type="Proteomes" id="UP000437131"/>
    </source>
</evidence>
<dbReference type="RefSeq" id="WP_155084200.1">
    <property type="nucleotide sequence ID" value="NZ_WMIA01000016.1"/>
</dbReference>
<gene>
    <name evidence="2" type="primary">thyX</name>
    <name evidence="2" type="ORF">GGC33_12385</name>
</gene>
<protein>
    <recommendedName>
        <fullName evidence="1">FAD-dependent thymidylate synthase</fullName>
        <ecNumber evidence="1">2.1.1.148</ecNumber>
    </recommendedName>
</protein>
<reference evidence="2 3" key="1">
    <citation type="submission" date="2019-11" db="EMBL/GenBank/DDBJ databases">
        <title>Isolation of a new High Light Tolerant Cyanobacteria.</title>
        <authorList>
            <person name="Dobson Z."/>
            <person name="Vaughn N."/>
            <person name="Vaughn M."/>
            <person name="Fromme P."/>
            <person name="Mazor Y."/>
        </authorList>
    </citation>
    <scope>NUCLEOTIDE SEQUENCE [LARGE SCALE GENOMIC DNA]</scope>
    <source>
        <strain evidence="2 3">0216</strain>
    </source>
</reference>
<dbReference type="EMBL" id="WMIA01000016">
    <property type="protein sequence ID" value="MTF39716.1"/>
    <property type="molecule type" value="Genomic_DNA"/>
</dbReference>
<dbReference type="GO" id="GO:0070402">
    <property type="term" value="F:NADPH binding"/>
    <property type="evidence" value="ECO:0007669"/>
    <property type="project" value="TreeGrafter"/>
</dbReference>
<comment type="caution">
    <text evidence="2">The sequence shown here is derived from an EMBL/GenBank/DDBJ whole genome shotgun (WGS) entry which is preliminary data.</text>
</comment>
<keyword evidence="2" id="KW-0808">Transferase</keyword>